<dbReference type="InterPro" id="IPR051707">
    <property type="entry name" value="PI-Interact_SigTrans_Reg"/>
</dbReference>
<feature type="compositionally biased region" description="Low complexity" evidence="1">
    <location>
        <begin position="18"/>
        <end position="30"/>
    </location>
</feature>
<keyword evidence="4" id="KW-1185">Reference proteome</keyword>
<dbReference type="SUPFAM" id="SSF50729">
    <property type="entry name" value="PH domain-like"/>
    <property type="match status" value="1"/>
</dbReference>
<accession>A0A418AXN6</accession>
<dbReference type="EMBL" id="QUSY01000325">
    <property type="protein sequence ID" value="RHY30363.1"/>
    <property type="molecule type" value="Genomic_DNA"/>
</dbReference>
<dbReference type="PANTHER" id="PTHR14336">
    <property type="entry name" value="TANDEM PH DOMAIN CONTAINING PROTEIN"/>
    <property type="match status" value="1"/>
</dbReference>
<proteinExistence type="predicted"/>
<evidence type="ECO:0000313" key="4">
    <source>
        <dbReference type="Proteomes" id="UP000285060"/>
    </source>
</evidence>
<dbReference type="InterPro" id="IPR011993">
    <property type="entry name" value="PH-like_dom_sf"/>
</dbReference>
<name>A0A418AXN6_9STRA</name>
<evidence type="ECO:0000256" key="1">
    <source>
        <dbReference type="SAM" id="MobiDB-lite"/>
    </source>
</evidence>
<organism evidence="3 4">
    <name type="scientific">Aphanomyces invadans</name>
    <dbReference type="NCBI Taxonomy" id="157072"/>
    <lineage>
        <taxon>Eukaryota</taxon>
        <taxon>Sar</taxon>
        <taxon>Stramenopiles</taxon>
        <taxon>Oomycota</taxon>
        <taxon>Saprolegniomycetes</taxon>
        <taxon>Saprolegniales</taxon>
        <taxon>Verrucalvaceae</taxon>
        <taxon>Aphanomyces</taxon>
    </lineage>
</organism>
<dbReference type="InterPro" id="IPR001849">
    <property type="entry name" value="PH_domain"/>
</dbReference>
<dbReference type="Pfam" id="PF00169">
    <property type="entry name" value="PH"/>
    <property type="match status" value="1"/>
</dbReference>
<sequence>MSFAHRLTTLKTLGARDSAAASSSSTQASTGVQTRPGGPGQRVASVLDKSKPSVIDVTCPTTEVEWEGYLYKQSKIVKTWTPRYVTLKDGLISYYKSKKHAVERTQNRGSWTVADVLKTIPSTGFGGSKLHASTLGFSIVTTNNMVLHFVAISPTERGMWMHMLQKCCATAKIQANVAVGLEEASRPSESFFHLDHTDSSVLLYGAWSSRLNPVHTHLSQDIELKFNFDPFDAAKYAFCHGVYYAREGFVHFVSLFRQCFALVESATNAPTLTSKDPDIIELVGGQLITRLSSKESIPGRLHVRFNFSPSGRISRLSVYFKQDKSQAPVPTSRGRT</sequence>
<feature type="region of interest" description="Disordered" evidence="1">
    <location>
        <begin position="15"/>
        <end position="43"/>
    </location>
</feature>
<reference evidence="3 4" key="1">
    <citation type="submission" date="2018-08" db="EMBL/GenBank/DDBJ databases">
        <title>Aphanomyces genome sequencing and annotation.</title>
        <authorList>
            <person name="Minardi D."/>
            <person name="Oidtmann B."/>
            <person name="Van Der Giezen M."/>
            <person name="Studholme D.J."/>
        </authorList>
    </citation>
    <scope>NUCLEOTIDE SEQUENCE [LARGE SCALE GENOMIC DNA]</scope>
    <source>
        <strain evidence="3 4">NJM0002</strain>
    </source>
</reference>
<dbReference type="Proteomes" id="UP000285060">
    <property type="component" value="Unassembled WGS sequence"/>
</dbReference>
<dbReference type="AlphaFoldDB" id="A0A418AXN6"/>
<dbReference type="PROSITE" id="PS50003">
    <property type="entry name" value="PH_DOMAIN"/>
    <property type="match status" value="1"/>
</dbReference>
<feature type="domain" description="PH" evidence="2">
    <location>
        <begin position="63"/>
        <end position="169"/>
    </location>
</feature>
<dbReference type="Gene3D" id="2.30.29.30">
    <property type="entry name" value="Pleckstrin-homology domain (PH domain)/Phosphotyrosine-binding domain (PTB)"/>
    <property type="match status" value="1"/>
</dbReference>
<comment type="caution">
    <text evidence="3">The sequence shown here is derived from an EMBL/GenBank/DDBJ whole genome shotgun (WGS) entry which is preliminary data.</text>
</comment>
<evidence type="ECO:0000259" key="2">
    <source>
        <dbReference type="PROSITE" id="PS50003"/>
    </source>
</evidence>
<dbReference type="VEuPathDB" id="FungiDB:H310_12867"/>
<protein>
    <recommendedName>
        <fullName evidence="2">PH domain-containing protein</fullName>
    </recommendedName>
</protein>
<gene>
    <name evidence="3" type="ORF">DYB32_004374</name>
</gene>
<dbReference type="SMART" id="SM00233">
    <property type="entry name" value="PH"/>
    <property type="match status" value="1"/>
</dbReference>
<evidence type="ECO:0000313" key="3">
    <source>
        <dbReference type="EMBL" id="RHY30363.1"/>
    </source>
</evidence>
<dbReference type="CDD" id="cd00821">
    <property type="entry name" value="PH"/>
    <property type="match status" value="1"/>
</dbReference>